<organism evidence="1 2">
    <name type="scientific">Paenibacillus albus</name>
    <dbReference type="NCBI Taxonomy" id="2495582"/>
    <lineage>
        <taxon>Bacteria</taxon>
        <taxon>Bacillati</taxon>
        <taxon>Bacillota</taxon>
        <taxon>Bacilli</taxon>
        <taxon>Bacillales</taxon>
        <taxon>Paenibacillaceae</taxon>
        <taxon>Paenibacillus</taxon>
    </lineage>
</organism>
<name>A0A3Q8X6I7_9BACL</name>
<dbReference type="EMBL" id="CP034437">
    <property type="protein sequence ID" value="AZN39973.1"/>
    <property type="molecule type" value="Genomic_DNA"/>
</dbReference>
<reference evidence="2" key="1">
    <citation type="submission" date="2018-12" db="EMBL/GenBank/DDBJ databases">
        <title>Genome sequence of Peanibacillus sp.</title>
        <authorList>
            <person name="Subramani G."/>
            <person name="Srinivasan S."/>
            <person name="Kim M.K."/>
        </authorList>
    </citation>
    <scope>NUCLEOTIDE SEQUENCE [LARGE SCALE GENOMIC DNA]</scope>
    <source>
        <strain evidence="2">18JY67-1</strain>
    </source>
</reference>
<gene>
    <name evidence="1" type="ORF">EJC50_10150</name>
</gene>
<dbReference type="AlphaFoldDB" id="A0A3Q8X6I7"/>
<protein>
    <submittedName>
        <fullName evidence="1">Uncharacterized protein</fullName>
    </submittedName>
</protein>
<proteinExistence type="predicted"/>
<sequence length="301" mass="32889">MSTVPGSYKFVSYRSQFAEVEQKVAQTETFTVKAGQAGFYKLTPSQAGLKVTLHDPSGAAIASATATFYTSHGAVTVDIRNGIGYLDFYEAGSYIFNYLTITSGTDTNYDIYHPFTISPDGTVSSLELIAHRPNVTGQVSGESKEVYGNFSGCSLSPESCFVEGAPGGAYSFYLPDGQYKWGSYYDSSIRQHFIIDRVFTISDGQLQTDLSWTKPVINVHGTASSNESGALSGGYINFYGNNQEYSAWVDNGSFNCYLPDGIYSVRYDQFVGGYFSVNLAQTVTVTDGKMSIEPNFKFYLS</sequence>
<dbReference type="KEGG" id="palb:EJC50_10150"/>
<dbReference type="RefSeq" id="WP_126015080.1">
    <property type="nucleotide sequence ID" value="NZ_CP034437.1"/>
</dbReference>
<accession>A0A3Q8X6I7</accession>
<keyword evidence="2" id="KW-1185">Reference proteome</keyword>
<evidence type="ECO:0000313" key="2">
    <source>
        <dbReference type="Proteomes" id="UP000272528"/>
    </source>
</evidence>
<dbReference type="Proteomes" id="UP000272528">
    <property type="component" value="Chromosome"/>
</dbReference>
<evidence type="ECO:0000313" key="1">
    <source>
        <dbReference type="EMBL" id="AZN39973.1"/>
    </source>
</evidence>
<dbReference type="OrthoDB" id="2746625at2"/>